<gene>
    <name evidence="1" type="ORF">H2198_004135</name>
</gene>
<comment type="caution">
    <text evidence="1">The sequence shown here is derived from an EMBL/GenBank/DDBJ whole genome shotgun (WGS) entry which is preliminary data.</text>
</comment>
<evidence type="ECO:0000313" key="1">
    <source>
        <dbReference type="EMBL" id="KAJ9657720.1"/>
    </source>
</evidence>
<protein>
    <submittedName>
        <fullName evidence="1">Uncharacterized protein</fullName>
    </submittedName>
</protein>
<dbReference type="Proteomes" id="UP001172386">
    <property type="component" value="Unassembled WGS sequence"/>
</dbReference>
<organism evidence="1 2">
    <name type="scientific">Neophaeococcomyces mojaviensis</name>
    <dbReference type="NCBI Taxonomy" id="3383035"/>
    <lineage>
        <taxon>Eukaryota</taxon>
        <taxon>Fungi</taxon>
        <taxon>Dikarya</taxon>
        <taxon>Ascomycota</taxon>
        <taxon>Pezizomycotina</taxon>
        <taxon>Eurotiomycetes</taxon>
        <taxon>Chaetothyriomycetidae</taxon>
        <taxon>Chaetothyriales</taxon>
        <taxon>Chaetothyriales incertae sedis</taxon>
        <taxon>Neophaeococcomyces</taxon>
    </lineage>
</organism>
<name>A0ACC3A9E7_9EURO</name>
<proteinExistence type="predicted"/>
<accession>A0ACC3A9E7</accession>
<dbReference type="EMBL" id="JAPDRQ010000060">
    <property type="protein sequence ID" value="KAJ9657720.1"/>
    <property type="molecule type" value="Genomic_DNA"/>
</dbReference>
<keyword evidence="2" id="KW-1185">Reference proteome</keyword>
<reference evidence="1" key="1">
    <citation type="submission" date="2022-10" db="EMBL/GenBank/DDBJ databases">
        <title>Culturing micro-colonial fungi from biological soil crusts in the Mojave desert and describing Neophaeococcomyces mojavensis, and introducing the new genera and species Taxawa tesnikishii.</title>
        <authorList>
            <person name="Kurbessoian T."/>
            <person name="Stajich J.E."/>
        </authorList>
    </citation>
    <scope>NUCLEOTIDE SEQUENCE</scope>
    <source>
        <strain evidence="1">JES_112</strain>
    </source>
</reference>
<evidence type="ECO:0000313" key="2">
    <source>
        <dbReference type="Proteomes" id="UP001172386"/>
    </source>
</evidence>
<sequence length="746" mass="82497">MAPNPIILPRKRPRNHQEQSALGLTLPLVATSFTVLLVVVSHWARQWLVSGCAIENLLILYAAGTGPRVFPSVPLWTLLTFFNLVYAVASTSWLLYGCFTVACWPFVLVTCLFQFEFAADIARKCLRRMLLDLHFTRDRIAVFNLPALEIDTEVSGLMVIRGVTISLSSLTLVAHGVEVGIKLTDDIELALHADEVRVLFFRRIEVGDVYSNLKGGKAEMTFAEVDEEADDDEDAFFNETALLRAATAGSEGIRDRPKLRSGLAGGSYIKNTSAEAGLDDIKTLSPDSRIAEQQYRDMVTEIRTTSAIYQSRARVRQAAEKQGLNLENENDMRAAICAELHNLPSVPHPPQRSVKVTTLQNLSKPAMKRFMHRLPFLLRLLLAPLGYFHPITIESINAAGSGQWLKELLQQQVFKHHADNSAEVRRLQHRITTWLADANFCLQLTGVDGLGQVSLSTSFDIIAYLHFADIMAYRSLPQSGILKQVIRLGGADATFIIPSFLLPHHEHILPPRPTIEDKKEMEEKVEEADGIPKTVQAEQEKERVVQDEATITMSVHASLPAAFDQSLLTFVAALVKATKIIEFDKEVERLDPDKEAEELPSAPVSRASTQVSDETTDSTILPMQKRVQSDLSGITTSSGSSGRFKAFTKTLQQNLKEASINTAGAVSKESIKDFMRDVHQSTKDGMKKTLVGSMVNDRWIAKMVGKAAANLERAQGEVGYSAAIPMPLEPYRPQPGGDGHLSKILP</sequence>